<gene>
    <name evidence="1" type="ORF">L6452_37701</name>
</gene>
<accession>A0ACB8Y486</accession>
<protein>
    <submittedName>
        <fullName evidence="1">Uncharacterized protein</fullName>
    </submittedName>
</protein>
<comment type="caution">
    <text evidence="1">The sequence shown here is derived from an EMBL/GenBank/DDBJ whole genome shotgun (WGS) entry which is preliminary data.</text>
</comment>
<sequence length="132" mass="14983">MRTNRATKSNYCKATRKDREILRVVGKLVGMKKTLVFYKGRAPRGEKMKWVSEIWWSKWYSENASKKAFSFGASSRNNPSWNSGFQLGVSGVVLVEMMKSKTSGDKSGGNVAFNFKVFESKNTKSFDESMVK</sequence>
<evidence type="ECO:0000313" key="2">
    <source>
        <dbReference type="Proteomes" id="UP001055879"/>
    </source>
</evidence>
<organism evidence="1 2">
    <name type="scientific">Arctium lappa</name>
    <name type="common">Greater burdock</name>
    <name type="synonym">Lappa major</name>
    <dbReference type="NCBI Taxonomy" id="4217"/>
    <lineage>
        <taxon>Eukaryota</taxon>
        <taxon>Viridiplantae</taxon>
        <taxon>Streptophyta</taxon>
        <taxon>Embryophyta</taxon>
        <taxon>Tracheophyta</taxon>
        <taxon>Spermatophyta</taxon>
        <taxon>Magnoliopsida</taxon>
        <taxon>eudicotyledons</taxon>
        <taxon>Gunneridae</taxon>
        <taxon>Pentapetalae</taxon>
        <taxon>asterids</taxon>
        <taxon>campanulids</taxon>
        <taxon>Asterales</taxon>
        <taxon>Asteraceae</taxon>
        <taxon>Carduoideae</taxon>
        <taxon>Cardueae</taxon>
        <taxon>Arctiinae</taxon>
        <taxon>Arctium</taxon>
    </lineage>
</organism>
<dbReference type="EMBL" id="CM042060">
    <property type="protein sequence ID" value="KAI3678410.1"/>
    <property type="molecule type" value="Genomic_DNA"/>
</dbReference>
<keyword evidence="2" id="KW-1185">Reference proteome</keyword>
<name>A0ACB8Y486_ARCLA</name>
<reference evidence="1 2" key="2">
    <citation type="journal article" date="2022" name="Mol. Ecol. Resour.">
        <title>The genomes of chicory, endive, great burdock and yacon provide insights into Asteraceae paleo-polyploidization history and plant inulin production.</title>
        <authorList>
            <person name="Fan W."/>
            <person name="Wang S."/>
            <person name="Wang H."/>
            <person name="Wang A."/>
            <person name="Jiang F."/>
            <person name="Liu H."/>
            <person name="Zhao H."/>
            <person name="Xu D."/>
            <person name="Zhang Y."/>
        </authorList>
    </citation>
    <scope>NUCLEOTIDE SEQUENCE [LARGE SCALE GENOMIC DNA]</scope>
    <source>
        <strain evidence="2">cv. Niubang</strain>
    </source>
</reference>
<dbReference type="Proteomes" id="UP001055879">
    <property type="component" value="Linkage Group LG14"/>
</dbReference>
<reference evidence="2" key="1">
    <citation type="journal article" date="2022" name="Mol. Ecol. Resour.">
        <title>The genomes of chicory, endive, great burdock and yacon provide insights into Asteraceae palaeo-polyploidization history and plant inulin production.</title>
        <authorList>
            <person name="Fan W."/>
            <person name="Wang S."/>
            <person name="Wang H."/>
            <person name="Wang A."/>
            <person name="Jiang F."/>
            <person name="Liu H."/>
            <person name="Zhao H."/>
            <person name="Xu D."/>
            <person name="Zhang Y."/>
        </authorList>
    </citation>
    <scope>NUCLEOTIDE SEQUENCE [LARGE SCALE GENOMIC DNA]</scope>
    <source>
        <strain evidence="2">cv. Niubang</strain>
    </source>
</reference>
<proteinExistence type="predicted"/>
<evidence type="ECO:0000313" key="1">
    <source>
        <dbReference type="EMBL" id="KAI3678410.1"/>
    </source>
</evidence>